<name>A0A382QKH8_9ZZZZ</name>
<gene>
    <name evidence="1" type="ORF">METZ01_LOCUS338302</name>
</gene>
<protein>
    <submittedName>
        <fullName evidence="1">Uncharacterized protein</fullName>
    </submittedName>
</protein>
<accession>A0A382QKH8</accession>
<dbReference type="EMBL" id="UINC01114847">
    <property type="protein sequence ID" value="SVC85448.1"/>
    <property type="molecule type" value="Genomic_DNA"/>
</dbReference>
<evidence type="ECO:0000313" key="1">
    <source>
        <dbReference type="EMBL" id="SVC85448.1"/>
    </source>
</evidence>
<reference evidence="1" key="1">
    <citation type="submission" date="2018-05" db="EMBL/GenBank/DDBJ databases">
        <authorList>
            <person name="Lanie J.A."/>
            <person name="Ng W.-L."/>
            <person name="Kazmierczak K.M."/>
            <person name="Andrzejewski T.M."/>
            <person name="Davidsen T.M."/>
            <person name="Wayne K.J."/>
            <person name="Tettelin H."/>
            <person name="Glass J.I."/>
            <person name="Rusch D."/>
            <person name="Podicherti R."/>
            <person name="Tsui H.-C.T."/>
            <person name="Winkler M.E."/>
        </authorList>
    </citation>
    <scope>NUCLEOTIDE SEQUENCE</scope>
</reference>
<sequence length="45" mass="5128">MHLNIIILIRFHGCQNHCRNIIPFVFDGEGGNVSRNTPIDKPNIL</sequence>
<dbReference type="AlphaFoldDB" id="A0A382QKH8"/>
<organism evidence="1">
    <name type="scientific">marine metagenome</name>
    <dbReference type="NCBI Taxonomy" id="408172"/>
    <lineage>
        <taxon>unclassified sequences</taxon>
        <taxon>metagenomes</taxon>
        <taxon>ecological metagenomes</taxon>
    </lineage>
</organism>
<proteinExistence type="predicted"/>